<accession>A0A640VSQ7</accession>
<keyword evidence="2" id="KW-1185">Reference proteome</keyword>
<evidence type="ECO:0000313" key="1">
    <source>
        <dbReference type="EMBL" id="GFE50460.1"/>
    </source>
</evidence>
<dbReference type="AlphaFoldDB" id="A0A640VSQ7"/>
<comment type="caution">
    <text evidence="1">The sequence shown here is derived from an EMBL/GenBank/DDBJ whole genome shotgun (WGS) entry which is preliminary data.</text>
</comment>
<protein>
    <submittedName>
        <fullName evidence="1">Uncharacterized protein</fullName>
    </submittedName>
</protein>
<evidence type="ECO:0000313" key="2">
    <source>
        <dbReference type="Proteomes" id="UP000436522"/>
    </source>
</evidence>
<dbReference type="OrthoDB" id="6192933at2"/>
<name>A0A640VSQ7_9RHOB</name>
<organism evidence="1 2">
    <name type="scientific">Roseobacter cerasinus</name>
    <dbReference type="NCBI Taxonomy" id="2602289"/>
    <lineage>
        <taxon>Bacteria</taxon>
        <taxon>Pseudomonadati</taxon>
        <taxon>Pseudomonadota</taxon>
        <taxon>Alphaproteobacteria</taxon>
        <taxon>Rhodobacterales</taxon>
        <taxon>Roseobacteraceae</taxon>
        <taxon>Roseobacter</taxon>
    </lineage>
</organism>
<sequence length="68" mass="7596">MVDVEIARLIADCVGGEARFNFVAAGENPDADLRTNLWRAALIGRRIANVMMRVPCESAFVCRVERRC</sequence>
<dbReference type="EMBL" id="BLIV01000004">
    <property type="protein sequence ID" value="GFE50460.1"/>
    <property type="molecule type" value="Genomic_DNA"/>
</dbReference>
<dbReference type="RefSeq" id="WP_159977270.1">
    <property type="nucleotide sequence ID" value="NZ_BLIV01000004.1"/>
</dbReference>
<gene>
    <name evidence="1" type="ORF">So717_22130</name>
</gene>
<dbReference type="Proteomes" id="UP000436522">
    <property type="component" value="Unassembled WGS sequence"/>
</dbReference>
<proteinExistence type="predicted"/>
<reference evidence="1 2" key="1">
    <citation type="submission" date="2019-12" db="EMBL/GenBank/DDBJ databases">
        <title>Roseobacter cerasinus sp. nov., isolated from seawater around aquaculture.</title>
        <authorList>
            <person name="Muramatsu S."/>
            <person name="Takabe Y."/>
            <person name="Mori K."/>
            <person name="Takaichi S."/>
            <person name="Hanada S."/>
        </authorList>
    </citation>
    <scope>NUCLEOTIDE SEQUENCE [LARGE SCALE GENOMIC DNA]</scope>
    <source>
        <strain evidence="1 2">AI77</strain>
    </source>
</reference>